<protein>
    <submittedName>
        <fullName evidence="3">Antibiotic biosynthesis monooxygenase</fullName>
    </submittedName>
</protein>
<feature type="domain" description="ABM" evidence="2">
    <location>
        <begin position="12"/>
        <end position="81"/>
    </location>
</feature>
<evidence type="ECO:0000313" key="3">
    <source>
        <dbReference type="EMBL" id="RYU11020.1"/>
    </source>
</evidence>
<dbReference type="PANTHER" id="PTHR40057:SF1">
    <property type="entry name" value="SLR1162 PROTEIN"/>
    <property type="match status" value="1"/>
</dbReference>
<keyword evidence="4" id="KW-1185">Reference proteome</keyword>
<comment type="caution">
    <text evidence="3">The sequence shown here is derived from an EMBL/GenBank/DDBJ whole genome shotgun (WGS) entry which is preliminary data.</text>
</comment>
<keyword evidence="1" id="KW-1133">Transmembrane helix</keyword>
<proteinExistence type="predicted"/>
<dbReference type="Pfam" id="PF03992">
    <property type="entry name" value="ABM"/>
    <property type="match status" value="1"/>
</dbReference>
<dbReference type="InterPro" id="IPR011008">
    <property type="entry name" value="Dimeric_a/b-barrel"/>
</dbReference>
<feature type="transmembrane region" description="Helical" evidence="1">
    <location>
        <begin position="157"/>
        <end position="179"/>
    </location>
</feature>
<keyword evidence="1" id="KW-0812">Transmembrane</keyword>
<keyword evidence="3" id="KW-0560">Oxidoreductase</keyword>
<dbReference type="RefSeq" id="WP_129988160.1">
    <property type="nucleotide sequence ID" value="NZ_SDPU01000027.1"/>
</dbReference>
<dbReference type="InterPro" id="IPR007138">
    <property type="entry name" value="ABM_dom"/>
</dbReference>
<keyword evidence="1" id="KW-0472">Membrane</keyword>
<keyword evidence="3" id="KW-0503">Monooxygenase</keyword>
<dbReference type="OrthoDB" id="6986893at2"/>
<dbReference type="Proteomes" id="UP000291189">
    <property type="component" value="Unassembled WGS sequence"/>
</dbReference>
<dbReference type="GO" id="GO:0004497">
    <property type="term" value="F:monooxygenase activity"/>
    <property type="evidence" value="ECO:0007669"/>
    <property type="project" value="UniProtKB-KW"/>
</dbReference>
<feature type="transmembrane region" description="Helical" evidence="1">
    <location>
        <begin position="132"/>
        <end position="151"/>
    </location>
</feature>
<accession>A0A4Q5IXX5</accession>
<reference evidence="3 4" key="1">
    <citation type="submission" date="2019-01" db="EMBL/GenBank/DDBJ databases">
        <title>Nocardioides guangzhouensis sp. nov., an actinobacterium isolated from soil.</title>
        <authorList>
            <person name="Fu Y."/>
            <person name="Cai Y."/>
            <person name="Lin Z."/>
            <person name="Chen P."/>
        </authorList>
    </citation>
    <scope>NUCLEOTIDE SEQUENCE [LARGE SCALE GENOMIC DNA]</scope>
    <source>
        <strain evidence="3 4">NBRC 105384</strain>
    </source>
</reference>
<organism evidence="3 4">
    <name type="scientific">Nocardioides iriomotensis</name>
    <dbReference type="NCBI Taxonomy" id="715784"/>
    <lineage>
        <taxon>Bacteria</taxon>
        <taxon>Bacillati</taxon>
        <taxon>Actinomycetota</taxon>
        <taxon>Actinomycetes</taxon>
        <taxon>Propionibacteriales</taxon>
        <taxon>Nocardioidaceae</taxon>
        <taxon>Nocardioides</taxon>
    </lineage>
</organism>
<dbReference type="SUPFAM" id="SSF54909">
    <property type="entry name" value="Dimeric alpha+beta barrel"/>
    <property type="match status" value="1"/>
</dbReference>
<evidence type="ECO:0000313" key="4">
    <source>
        <dbReference type="Proteomes" id="UP000291189"/>
    </source>
</evidence>
<sequence>MSQSSQATATLPVTVSVTRHVDPEHADQILAWIQAGFTLAERFPGFLGSGWVRPSTRSDEWHMLYRFDSAESLAGWEASSQRRWWLDSAQGLVGESRKERRTGIEGWFDEPQVDDVEDLRPMPAAPPRWKQAVMIWFAFFPLSLLVSWALARVVPDLPLVARVLTSTVLMTPVMTYLVLPQLTKRLEWWLHGRPAPWRR</sequence>
<name>A0A4Q5IXX5_9ACTN</name>
<dbReference type="AlphaFoldDB" id="A0A4Q5IXX5"/>
<dbReference type="EMBL" id="SDPU01000027">
    <property type="protein sequence ID" value="RYU11020.1"/>
    <property type="molecule type" value="Genomic_DNA"/>
</dbReference>
<evidence type="ECO:0000259" key="2">
    <source>
        <dbReference type="Pfam" id="PF03992"/>
    </source>
</evidence>
<evidence type="ECO:0000256" key="1">
    <source>
        <dbReference type="SAM" id="Phobius"/>
    </source>
</evidence>
<gene>
    <name evidence="3" type="ORF">ETU37_15040</name>
</gene>
<dbReference type="InterPro" id="IPR038762">
    <property type="entry name" value="ABM_predict"/>
</dbReference>
<dbReference type="Gene3D" id="3.30.70.100">
    <property type="match status" value="1"/>
</dbReference>
<dbReference type="PANTHER" id="PTHR40057">
    <property type="entry name" value="SLR1162 PROTEIN"/>
    <property type="match status" value="1"/>
</dbReference>